<dbReference type="Proteomes" id="UP000011991">
    <property type="component" value="Unassembled WGS sequence"/>
</dbReference>
<dbReference type="AlphaFoldDB" id="M5RJV4"/>
<reference evidence="1 2" key="1">
    <citation type="journal article" date="2013" name="Mar. Genomics">
        <title>Expression of sulfatases in Rhodopirellula baltica and the diversity of sulfatases in the genus Rhodopirellula.</title>
        <authorList>
            <person name="Wegner C.E."/>
            <person name="Richter-Heitmann T."/>
            <person name="Klindworth A."/>
            <person name="Klockow C."/>
            <person name="Richter M."/>
            <person name="Achstetter T."/>
            <person name="Glockner F.O."/>
            <person name="Harder J."/>
        </authorList>
    </citation>
    <scope>NUCLEOTIDE SEQUENCE [LARGE SCALE GENOMIC DNA]</scope>
    <source>
        <strain evidence="1 2">SM1</strain>
    </source>
</reference>
<keyword evidence="2" id="KW-1185">Reference proteome</keyword>
<proteinExistence type="predicted"/>
<protein>
    <submittedName>
        <fullName evidence="1">Uncharacterized protein</fullName>
    </submittedName>
</protein>
<name>M5RJV4_9BACT</name>
<comment type="caution">
    <text evidence="1">The sequence shown here is derived from an EMBL/GenBank/DDBJ whole genome shotgun (WGS) entry which is preliminary data.</text>
</comment>
<sequence length="42" mass="4490">MGLAVGQSNHNVAKVANGIWLPFLPKHFCLPNDSAASKVPFL</sequence>
<dbReference type="EMBL" id="ANOG01000500">
    <property type="protein sequence ID" value="EMI19603.1"/>
    <property type="molecule type" value="Genomic_DNA"/>
</dbReference>
<evidence type="ECO:0000313" key="2">
    <source>
        <dbReference type="Proteomes" id="UP000011991"/>
    </source>
</evidence>
<organism evidence="1 2">
    <name type="scientific">Rhodopirellula maiorica SM1</name>
    <dbReference type="NCBI Taxonomy" id="1265738"/>
    <lineage>
        <taxon>Bacteria</taxon>
        <taxon>Pseudomonadati</taxon>
        <taxon>Planctomycetota</taxon>
        <taxon>Planctomycetia</taxon>
        <taxon>Pirellulales</taxon>
        <taxon>Pirellulaceae</taxon>
        <taxon>Novipirellula</taxon>
    </lineage>
</organism>
<evidence type="ECO:0000313" key="1">
    <source>
        <dbReference type="EMBL" id="EMI19603.1"/>
    </source>
</evidence>
<gene>
    <name evidence="1" type="ORF">RMSM_03469</name>
</gene>
<dbReference type="PATRIC" id="fig|1265738.3.peg.3467"/>
<accession>M5RJV4</accession>